<protein>
    <submittedName>
        <fullName evidence="1">Uncharacterized protein</fullName>
    </submittedName>
</protein>
<dbReference type="OrthoDB" id="9971601at2759"/>
<dbReference type="Proteomes" id="UP000799750">
    <property type="component" value="Unassembled WGS sequence"/>
</dbReference>
<name>A0A6A6QXY9_9PEZI</name>
<dbReference type="Gene3D" id="3.60.15.10">
    <property type="entry name" value="Ribonuclease Z/Hydroxyacylglutathione hydrolase-like"/>
    <property type="match status" value="1"/>
</dbReference>
<dbReference type="PANTHER" id="PTHR36142">
    <property type="entry name" value="METALLO-HYDROLASE/OXIDOREDUCTASE SUPERFAMILY PROTEIN"/>
    <property type="match status" value="1"/>
</dbReference>
<dbReference type="PANTHER" id="PTHR36142:SF2">
    <property type="entry name" value="METALLO-HYDROLASE_OXIDOREDUCTASE SUPERFAMILY PROTEIN"/>
    <property type="match status" value="1"/>
</dbReference>
<organism evidence="1 2">
    <name type="scientific">Lophium mytilinum</name>
    <dbReference type="NCBI Taxonomy" id="390894"/>
    <lineage>
        <taxon>Eukaryota</taxon>
        <taxon>Fungi</taxon>
        <taxon>Dikarya</taxon>
        <taxon>Ascomycota</taxon>
        <taxon>Pezizomycotina</taxon>
        <taxon>Dothideomycetes</taxon>
        <taxon>Pleosporomycetidae</taxon>
        <taxon>Mytilinidiales</taxon>
        <taxon>Mytilinidiaceae</taxon>
        <taxon>Lophium</taxon>
    </lineage>
</organism>
<evidence type="ECO:0000313" key="1">
    <source>
        <dbReference type="EMBL" id="KAF2496944.1"/>
    </source>
</evidence>
<keyword evidence="2" id="KW-1185">Reference proteome</keyword>
<sequence length="371" mass="41871">MESSADELISTELHRLTRDAIVRALATRRPILHHLNADTTWLLQIPRPASAVKHSKRIFYNILIDPWFTGGQSDVASWFSQQYHATPSAVSDIDEVDQLAREIEALAGASFLYRKTYKKPRDDEEEQYHEEDRHKYIDAIAISHEFTDHCHTPTLETVHRDVPVFVTEKAAKIVNAMHHFRDVHVVPTFSKYRCDWRANSLPPLPEWLSISRIVADNDFLSYHSALMIAFNTAPFVYSFSSSTSVSDAAEVVIYTPHGVPAAALAPVASADPPLSTLAFLHGLHSISIGSKQQLNLGGHNGLQAQKVLNAKYWVGTHDEVKTGFGLISWFLRRKVVSLEEAVAEARRRAREKEWEDVKFEDIANGESRVLE</sequence>
<proteinExistence type="predicted"/>
<accession>A0A6A6QXY9</accession>
<gene>
    <name evidence="1" type="ORF">BU16DRAFT_458538</name>
</gene>
<reference evidence="1" key="1">
    <citation type="journal article" date="2020" name="Stud. Mycol.">
        <title>101 Dothideomycetes genomes: a test case for predicting lifestyles and emergence of pathogens.</title>
        <authorList>
            <person name="Haridas S."/>
            <person name="Albert R."/>
            <person name="Binder M."/>
            <person name="Bloem J."/>
            <person name="Labutti K."/>
            <person name="Salamov A."/>
            <person name="Andreopoulos B."/>
            <person name="Baker S."/>
            <person name="Barry K."/>
            <person name="Bills G."/>
            <person name="Bluhm B."/>
            <person name="Cannon C."/>
            <person name="Castanera R."/>
            <person name="Culley D."/>
            <person name="Daum C."/>
            <person name="Ezra D."/>
            <person name="Gonzalez J."/>
            <person name="Henrissat B."/>
            <person name="Kuo A."/>
            <person name="Liang C."/>
            <person name="Lipzen A."/>
            <person name="Lutzoni F."/>
            <person name="Magnuson J."/>
            <person name="Mondo S."/>
            <person name="Nolan M."/>
            <person name="Ohm R."/>
            <person name="Pangilinan J."/>
            <person name="Park H.-J."/>
            <person name="Ramirez L."/>
            <person name="Alfaro M."/>
            <person name="Sun H."/>
            <person name="Tritt A."/>
            <person name="Yoshinaga Y."/>
            <person name="Zwiers L.-H."/>
            <person name="Turgeon B."/>
            <person name="Goodwin S."/>
            <person name="Spatafora J."/>
            <person name="Crous P."/>
            <person name="Grigoriev I."/>
        </authorList>
    </citation>
    <scope>NUCLEOTIDE SEQUENCE</scope>
    <source>
        <strain evidence="1">CBS 269.34</strain>
    </source>
</reference>
<evidence type="ECO:0000313" key="2">
    <source>
        <dbReference type="Proteomes" id="UP000799750"/>
    </source>
</evidence>
<dbReference type="InterPro" id="IPR036866">
    <property type="entry name" value="RibonucZ/Hydroxyglut_hydro"/>
</dbReference>
<dbReference type="EMBL" id="MU004187">
    <property type="protein sequence ID" value="KAF2496944.1"/>
    <property type="molecule type" value="Genomic_DNA"/>
</dbReference>
<dbReference type="AlphaFoldDB" id="A0A6A6QXY9"/>